<keyword evidence="8" id="KW-1185">Reference proteome</keyword>
<protein>
    <submittedName>
        <fullName evidence="7">Two component transcriptional regulator, LuxR family</fullName>
    </submittedName>
</protein>
<sequence length="204" mass="22237">MAVDELILFIVDDDTPVREALAALLEAEGFKVALFATGTEFLEAIRPNLHGCIVLDIDLPGFTGLEIQRILAERDIDLPIIFLTGIGDVEKARTGFKGGAVDFLEKPVEVGVLIEAVRRGLDLGVRRDVEKAQHSKLEALYSHLTPREKEILVLLARGYSAKQVGRALGISHRTAEIHRARIMEKLGVDSLADLVALAIGIGVR</sequence>
<dbReference type="EMBL" id="FXAM01000001">
    <property type="protein sequence ID" value="SMF95541.1"/>
    <property type="molecule type" value="Genomic_DNA"/>
</dbReference>
<dbReference type="GO" id="GO:0006355">
    <property type="term" value="P:regulation of DNA-templated transcription"/>
    <property type="evidence" value="ECO:0007669"/>
    <property type="project" value="InterPro"/>
</dbReference>
<evidence type="ECO:0000259" key="6">
    <source>
        <dbReference type="PROSITE" id="PS50110"/>
    </source>
</evidence>
<dbReference type="PROSITE" id="PS50110">
    <property type="entry name" value="RESPONSE_REGULATORY"/>
    <property type="match status" value="1"/>
</dbReference>
<dbReference type="Gene3D" id="3.40.50.2300">
    <property type="match status" value="1"/>
</dbReference>
<dbReference type="InterPro" id="IPR016032">
    <property type="entry name" value="Sig_transdc_resp-reg_C-effctor"/>
</dbReference>
<evidence type="ECO:0000256" key="2">
    <source>
        <dbReference type="ARBA" id="ARBA00023125"/>
    </source>
</evidence>
<dbReference type="InterPro" id="IPR011006">
    <property type="entry name" value="CheY-like_superfamily"/>
</dbReference>
<reference evidence="7 8" key="1">
    <citation type="submission" date="2016-12" db="EMBL/GenBank/DDBJ databases">
        <authorList>
            <person name="Song W.-J."/>
            <person name="Kurnit D.M."/>
        </authorList>
    </citation>
    <scope>NUCLEOTIDE SEQUENCE [LARGE SCALE GENOMIC DNA]</scope>
    <source>
        <strain evidence="7 8">175</strain>
    </source>
</reference>
<dbReference type="Gene3D" id="1.10.10.10">
    <property type="entry name" value="Winged helix-like DNA-binding domain superfamily/Winged helix DNA-binding domain"/>
    <property type="match status" value="1"/>
</dbReference>
<evidence type="ECO:0000313" key="8">
    <source>
        <dbReference type="Proteomes" id="UP000192923"/>
    </source>
</evidence>
<dbReference type="InterPro" id="IPR000792">
    <property type="entry name" value="Tscrpt_reg_LuxR_C"/>
</dbReference>
<dbReference type="SMART" id="SM00421">
    <property type="entry name" value="HTH_LUXR"/>
    <property type="match status" value="1"/>
</dbReference>
<dbReference type="RefSeq" id="WP_085213851.1">
    <property type="nucleotide sequence ID" value="NZ_FXAM01000001.1"/>
</dbReference>
<dbReference type="PANTHER" id="PTHR44688:SF16">
    <property type="entry name" value="DNA-BINDING TRANSCRIPTIONAL ACTIVATOR DEVR_DOSR"/>
    <property type="match status" value="1"/>
</dbReference>
<dbReference type="GO" id="GO:0003677">
    <property type="term" value="F:DNA binding"/>
    <property type="evidence" value="ECO:0007669"/>
    <property type="project" value="UniProtKB-KW"/>
</dbReference>
<proteinExistence type="predicted"/>
<evidence type="ECO:0000259" key="5">
    <source>
        <dbReference type="PROSITE" id="PS50043"/>
    </source>
</evidence>
<dbReference type="STRING" id="1760988.SAMN02949497_2906"/>
<dbReference type="InterPro" id="IPR036388">
    <property type="entry name" value="WH-like_DNA-bd_sf"/>
</dbReference>
<dbReference type="Pfam" id="PF00196">
    <property type="entry name" value="GerE"/>
    <property type="match status" value="1"/>
</dbReference>
<keyword evidence="3" id="KW-0804">Transcription</keyword>
<dbReference type="SUPFAM" id="SSF46894">
    <property type="entry name" value="C-terminal effector domain of the bipartite response regulators"/>
    <property type="match status" value="1"/>
</dbReference>
<dbReference type="OrthoDB" id="9796655at2"/>
<dbReference type="Proteomes" id="UP000192923">
    <property type="component" value="Unassembled WGS sequence"/>
</dbReference>
<dbReference type="PANTHER" id="PTHR44688">
    <property type="entry name" value="DNA-BINDING TRANSCRIPTIONAL ACTIVATOR DEVR_DOSR"/>
    <property type="match status" value="1"/>
</dbReference>
<dbReference type="SUPFAM" id="SSF52172">
    <property type="entry name" value="CheY-like"/>
    <property type="match status" value="1"/>
</dbReference>
<dbReference type="InterPro" id="IPR001789">
    <property type="entry name" value="Sig_transdc_resp-reg_receiver"/>
</dbReference>
<name>A0A1Y6CYW6_9GAMM</name>
<dbReference type="CDD" id="cd06170">
    <property type="entry name" value="LuxR_C_like"/>
    <property type="match status" value="1"/>
</dbReference>
<feature type="domain" description="HTH luxR-type" evidence="5">
    <location>
        <begin position="137"/>
        <end position="202"/>
    </location>
</feature>
<dbReference type="AlphaFoldDB" id="A0A1Y6CYW6"/>
<evidence type="ECO:0000256" key="1">
    <source>
        <dbReference type="ARBA" id="ARBA00023015"/>
    </source>
</evidence>
<dbReference type="PROSITE" id="PS50043">
    <property type="entry name" value="HTH_LUXR_2"/>
    <property type="match status" value="1"/>
</dbReference>
<dbReference type="PRINTS" id="PR00038">
    <property type="entry name" value="HTHLUXR"/>
</dbReference>
<keyword evidence="1" id="KW-0805">Transcription regulation</keyword>
<feature type="domain" description="Response regulatory" evidence="6">
    <location>
        <begin position="7"/>
        <end position="121"/>
    </location>
</feature>
<evidence type="ECO:0000256" key="3">
    <source>
        <dbReference type="ARBA" id="ARBA00023163"/>
    </source>
</evidence>
<evidence type="ECO:0000256" key="4">
    <source>
        <dbReference type="PROSITE-ProRule" id="PRU00169"/>
    </source>
</evidence>
<gene>
    <name evidence="7" type="ORF">SAMN02949497_2906</name>
</gene>
<evidence type="ECO:0000313" key="7">
    <source>
        <dbReference type="EMBL" id="SMF95541.1"/>
    </source>
</evidence>
<keyword evidence="2" id="KW-0238">DNA-binding</keyword>
<organism evidence="7 8">
    <name type="scientific">Methylomagnum ishizawai</name>
    <dbReference type="NCBI Taxonomy" id="1760988"/>
    <lineage>
        <taxon>Bacteria</taxon>
        <taxon>Pseudomonadati</taxon>
        <taxon>Pseudomonadota</taxon>
        <taxon>Gammaproteobacteria</taxon>
        <taxon>Methylococcales</taxon>
        <taxon>Methylococcaceae</taxon>
        <taxon>Methylomagnum</taxon>
    </lineage>
</organism>
<dbReference type="Pfam" id="PF00072">
    <property type="entry name" value="Response_reg"/>
    <property type="match status" value="1"/>
</dbReference>
<accession>A0A1Y6CYW6</accession>
<dbReference type="SMART" id="SM00448">
    <property type="entry name" value="REC"/>
    <property type="match status" value="1"/>
</dbReference>
<keyword evidence="4" id="KW-0597">Phosphoprotein</keyword>
<feature type="modified residue" description="4-aspartylphosphate" evidence="4">
    <location>
        <position position="56"/>
    </location>
</feature>
<dbReference type="GO" id="GO:0000160">
    <property type="term" value="P:phosphorelay signal transduction system"/>
    <property type="evidence" value="ECO:0007669"/>
    <property type="project" value="InterPro"/>
</dbReference>